<feature type="modified residue" description="N6-(pyridoxal phosphate)lysine" evidence="5 7">
    <location>
        <position position="65"/>
    </location>
</feature>
<protein>
    <recommendedName>
        <fullName evidence="5 6">Diaminopimelate decarboxylase</fullName>
        <shortName evidence="5">DAP decarboxylase</shortName>
        <shortName evidence="5">DAPDC</shortName>
        <ecNumber evidence="5 6">4.1.1.20</ecNumber>
    </recommendedName>
</protein>
<evidence type="ECO:0000313" key="10">
    <source>
        <dbReference type="EMBL" id="SDJ88866.1"/>
    </source>
</evidence>
<evidence type="ECO:0000256" key="6">
    <source>
        <dbReference type="NCBIfam" id="TIGR01048"/>
    </source>
</evidence>
<keyword evidence="2 5" id="KW-0210">Decarboxylase</keyword>
<comment type="subunit">
    <text evidence="5">Homodimer.</text>
</comment>
<dbReference type="RefSeq" id="WP_066956654.1">
    <property type="nucleotide sequence ID" value="NZ_BCNX01000006.1"/>
</dbReference>
<feature type="binding site" evidence="5">
    <location>
        <position position="243"/>
    </location>
    <ligand>
        <name>pyridoxal 5'-phosphate</name>
        <dbReference type="ChEBI" id="CHEBI:597326"/>
    </ligand>
</feature>
<comment type="cofactor">
    <cofactor evidence="1 5 7 8">
        <name>pyridoxal 5'-phosphate</name>
        <dbReference type="ChEBI" id="CHEBI:597326"/>
    </cofactor>
</comment>
<evidence type="ECO:0000313" key="11">
    <source>
        <dbReference type="Proteomes" id="UP000326500"/>
    </source>
</evidence>
<comment type="pathway">
    <text evidence="5 8">Amino-acid biosynthesis; L-lysine biosynthesis via DAP pathway; L-lysine from DL-2,6-diaminopimelate: step 1/1.</text>
</comment>
<keyword evidence="4 5" id="KW-0456">Lyase</keyword>
<evidence type="ECO:0000256" key="3">
    <source>
        <dbReference type="ARBA" id="ARBA00022898"/>
    </source>
</evidence>
<keyword evidence="11" id="KW-1185">Reference proteome</keyword>
<sequence>MILPPHLSVRDGHLWIGEHDTVGLAERFGTPLYVTSEDRIRENFQRLSGALTAHYKKVRILYAAKANGNLAVFKTLASMGAGADVFSAGEVALALASGMRPESLLFNGSSKTPSDHALAVEKGIRVSVDSVDELRQLDAVAKEAGKTVEIAFRVNPAIDVPTHPKIATGLATSKFGIPAGQILDAYREALALENVNPVGIHCHIGSQILAVEPFAREVEVLIDVARDLLDIGVDPAFIDIGGGLGIPYRRETDRAPTPEDYAGAVMPVFLRGIKELGIEPEFWVEPGRWLVADSTILLTRVNSTKTAHKTFANVDAGFNLLIRPTMYDSYHEVVAANKADAPAVSEYSVTGPICETGDILAKDRMLPELAAGDIIAVLDAGAYGFAMSSQYNSRPRCAEVLLAGKEAALMRRAETIEDLTATMVTVPWQE</sequence>
<dbReference type="Gene3D" id="2.40.37.10">
    <property type="entry name" value="Lyase, Ornithine Decarboxylase, Chain A, domain 1"/>
    <property type="match status" value="1"/>
</dbReference>
<dbReference type="PRINTS" id="PR01179">
    <property type="entry name" value="ODADCRBXLASE"/>
</dbReference>
<feature type="binding site" evidence="5">
    <location>
        <begin position="285"/>
        <end position="288"/>
    </location>
    <ligand>
        <name>pyridoxal 5'-phosphate</name>
        <dbReference type="ChEBI" id="CHEBI:597326"/>
    </ligand>
</feature>
<feature type="binding site" evidence="5">
    <location>
        <position position="383"/>
    </location>
    <ligand>
        <name>pyridoxal 5'-phosphate</name>
        <dbReference type="ChEBI" id="CHEBI:597326"/>
    </ligand>
</feature>
<dbReference type="HAMAP" id="MF_02120">
    <property type="entry name" value="LysA"/>
    <property type="match status" value="1"/>
</dbReference>
<evidence type="ECO:0000256" key="4">
    <source>
        <dbReference type="ARBA" id="ARBA00023239"/>
    </source>
</evidence>
<dbReference type="GO" id="GO:0009089">
    <property type="term" value="P:lysine biosynthetic process via diaminopimelate"/>
    <property type="evidence" value="ECO:0007669"/>
    <property type="project" value="UniProtKB-UniRule"/>
</dbReference>
<dbReference type="Proteomes" id="UP000326500">
    <property type="component" value="Unassembled WGS sequence"/>
</dbReference>
<dbReference type="SUPFAM" id="SSF50621">
    <property type="entry name" value="Alanine racemase C-terminal domain-like"/>
    <property type="match status" value="1"/>
</dbReference>
<feature type="binding site" evidence="5">
    <location>
        <position position="327"/>
    </location>
    <ligand>
        <name>substrate</name>
    </ligand>
</feature>
<dbReference type="Gene3D" id="3.20.20.10">
    <property type="entry name" value="Alanine racemase"/>
    <property type="match status" value="1"/>
</dbReference>
<dbReference type="PRINTS" id="PR01181">
    <property type="entry name" value="DAPDCRBXLASE"/>
</dbReference>
<name>A0A1G8XEL7_9EURY</name>
<evidence type="ECO:0000256" key="8">
    <source>
        <dbReference type="RuleBase" id="RU003738"/>
    </source>
</evidence>
<feature type="binding site" evidence="5">
    <location>
        <position position="323"/>
    </location>
    <ligand>
        <name>substrate</name>
    </ligand>
</feature>
<feature type="domain" description="Orn/DAP/Arg decarboxylase 2 N-terminal" evidence="9">
    <location>
        <begin position="39"/>
        <end position="292"/>
    </location>
</feature>
<evidence type="ECO:0000256" key="5">
    <source>
        <dbReference type="HAMAP-Rule" id="MF_02120"/>
    </source>
</evidence>
<comment type="function">
    <text evidence="5">Specifically catalyzes the decarboxylation of meso-diaminopimelate (meso-DAP) to L-lysine.</text>
</comment>
<dbReference type="CDD" id="cd06828">
    <property type="entry name" value="PLPDE_III_DapDC"/>
    <property type="match status" value="1"/>
</dbReference>
<dbReference type="InterPro" id="IPR009006">
    <property type="entry name" value="Ala_racemase/Decarboxylase_C"/>
</dbReference>
<evidence type="ECO:0000256" key="2">
    <source>
        <dbReference type="ARBA" id="ARBA00022793"/>
    </source>
</evidence>
<dbReference type="GO" id="GO:0008836">
    <property type="term" value="F:diaminopimelate decarboxylase activity"/>
    <property type="evidence" value="ECO:0007669"/>
    <property type="project" value="UniProtKB-UniRule"/>
</dbReference>
<dbReference type="InterPro" id="IPR022644">
    <property type="entry name" value="De-COase2_N"/>
</dbReference>
<dbReference type="AlphaFoldDB" id="A0A1G8XEL7"/>
<keyword evidence="5 8" id="KW-0457">Lysine biosynthesis</keyword>
<dbReference type="Pfam" id="PF02784">
    <property type="entry name" value="Orn_Arg_deC_N"/>
    <property type="match status" value="1"/>
</dbReference>
<keyword evidence="5" id="KW-0028">Amino-acid biosynthesis</keyword>
<dbReference type="InterPro" id="IPR000183">
    <property type="entry name" value="Orn/DAP/Arg_de-COase"/>
</dbReference>
<dbReference type="STRING" id="2200.GCA_001571405_01135"/>
<feature type="binding site" evidence="5">
    <location>
        <position position="355"/>
    </location>
    <ligand>
        <name>substrate</name>
    </ligand>
</feature>
<dbReference type="InterPro" id="IPR002986">
    <property type="entry name" value="DAP_deCOOHase_LysA"/>
</dbReference>
<comment type="catalytic activity">
    <reaction evidence="5 8">
        <text>meso-2,6-diaminopimelate + H(+) = L-lysine + CO2</text>
        <dbReference type="Rhea" id="RHEA:15101"/>
        <dbReference type="ChEBI" id="CHEBI:15378"/>
        <dbReference type="ChEBI" id="CHEBI:16526"/>
        <dbReference type="ChEBI" id="CHEBI:32551"/>
        <dbReference type="ChEBI" id="CHEBI:57791"/>
        <dbReference type="EC" id="4.1.1.20"/>
    </reaction>
</comment>
<reference evidence="10 11" key="1">
    <citation type="submission" date="2016-10" db="EMBL/GenBank/DDBJ databases">
        <authorList>
            <person name="Varghese N."/>
            <person name="Submissions S."/>
        </authorList>
    </citation>
    <scope>NUCLEOTIDE SEQUENCE [LARGE SCALE GENOMIC DNA]</scope>
    <source>
        <strain evidence="10 11">DSM 2373</strain>
    </source>
</reference>
<feature type="active site" description="Proton donor" evidence="7">
    <location>
        <position position="354"/>
    </location>
</feature>
<dbReference type="PANTHER" id="PTHR43727:SF2">
    <property type="entry name" value="GROUP IV DECARBOXYLASE"/>
    <property type="match status" value="1"/>
</dbReference>
<gene>
    <name evidence="5" type="primary">lysA</name>
    <name evidence="10" type="ORF">SAMN04488571_101389</name>
</gene>
<evidence type="ECO:0000259" key="9">
    <source>
        <dbReference type="Pfam" id="PF02784"/>
    </source>
</evidence>
<organism evidence="10 11">
    <name type="scientific">Methanoculleus thermophilus</name>
    <dbReference type="NCBI Taxonomy" id="2200"/>
    <lineage>
        <taxon>Archaea</taxon>
        <taxon>Methanobacteriati</taxon>
        <taxon>Methanobacteriota</taxon>
        <taxon>Stenosarchaea group</taxon>
        <taxon>Methanomicrobia</taxon>
        <taxon>Methanomicrobiales</taxon>
        <taxon>Methanomicrobiaceae</taxon>
        <taxon>Methanoculleus</taxon>
    </lineage>
</organism>
<dbReference type="PANTHER" id="PTHR43727">
    <property type="entry name" value="DIAMINOPIMELATE DECARBOXYLASE"/>
    <property type="match status" value="1"/>
</dbReference>
<keyword evidence="3 5" id="KW-0663">Pyridoxal phosphate</keyword>
<feature type="binding site" evidence="5">
    <location>
        <position position="288"/>
    </location>
    <ligand>
        <name>substrate</name>
    </ligand>
</feature>
<dbReference type="EMBL" id="FNFT01000001">
    <property type="protein sequence ID" value="SDJ88866.1"/>
    <property type="molecule type" value="Genomic_DNA"/>
</dbReference>
<evidence type="ECO:0000256" key="1">
    <source>
        <dbReference type="ARBA" id="ARBA00001933"/>
    </source>
</evidence>
<dbReference type="FunFam" id="3.20.20.10:FF:000003">
    <property type="entry name" value="Diaminopimelate decarboxylase"/>
    <property type="match status" value="1"/>
</dbReference>
<dbReference type="GO" id="GO:0030170">
    <property type="term" value="F:pyridoxal phosphate binding"/>
    <property type="evidence" value="ECO:0007669"/>
    <property type="project" value="UniProtKB-UniRule"/>
</dbReference>
<dbReference type="InterPro" id="IPR022657">
    <property type="entry name" value="De-COase2_CS"/>
</dbReference>
<proteinExistence type="inferred from homology"/>
<feature type="binding site" evidence="5">
    <location>
        <position position="383"/>
    </location>
    <ligand>
        <name>substrate</name>
    </ligand>
</feature>
<dbReference type="NCBIfam" id="TIGR01048">
    <property type="entry name" value="lysA"/>
    <property type="match status" value="1"/>
</dbReference>
<dbReference type="PROSITE" id="PS00879">
    <property type="entry name" value="ODR_DC_2_2"/>
    <property type="match status" value="1"/>
</dbReference>
<dbReference type="UniPathway" id="UPA00034">
    <property type="reaction ID" value="UER00027"/>
</dbReference>
<evidence type="ECO:0000256" key="7">
    <source>
        <dbReference type="PIRSR" id="PIRSR600183-50"/>
    </source>
</evidence>
<comment type="similarity">
    <text evidence="5">Belongs to the Orn/Lys/Arg decarboxylase class-II family. LysA subfamily.</text>
</comment>
<dbReference type="OrthoDB" id="18565at2157"/>
<dbReference type="InterPro" id="IPR029066">
    <property type="entry name" value="PLP-binding_barrel"/>
</dbReference>
<dbReference type="SUPFAM" id="SSF51419">
    <property type="entry name" value="PLP-binding barrel"/>
    <property type="match status" value="1"/>
</dbReference>
<dbReference type="EC" id="4.1.1.20" evidence="5 6"/>
<accession>A0A1G8XEL7</accession>